<dbReference type="PROSITE" id="PS51281">
    <property type="entry name" value="TAP_C"/>
    <property type="match status" value="1"/>
</dbReference>
<evidence type="ECO:0000259" key="6">
    <source>
        <dbReference type="PROSITE" id="PS51281"/>
    </source>
</evidence>
<feature type="domain" description="NTF2" evidence="5">
    <location>
        <begin position="62"/>
        <end position="210"/>
    </location>
</feature>
<keyword evidence="8" id="KW-1185">Reference proteome</keyword>
<keyword evidence="2" id="KW-0433">Leucine-rich repeat</keyword>
<dbReference type="InterPro" id="IPR032710">
    <property type="entry name" value="NTF2-like_dom_sf"/>
</dbReference>
<dbReference type="OrthoDB" id="25872at2759"/>
<evidence type="ECO:0000256" key="4">
    <source>
        <dbReference type="ARBA" id="ARBA00023242"/>
    </source>
</evidence>
<dbReference type="Proteomes" id="UP000245609">
    <property type="component" value="Unassembled WGS sequence"/>
</dbReference>
<organism evidence="7 8">
    <name type="scientific">Smittium megazygosporum</name>
    <dbReference type="NCBI Taxonomy" id="133381"/>
    <lineage>
        <taxon>Eukaryota</taxon>
        <taxon>Fungi</taxon>
        <taxon>Fungi incertae sedis</taxon>
        <taxon>Zoopagomycota</taxon>
        <taxon>Kickxellomycotina</taxon>
        <taxon>Harpellomycetes</taxon>
        <taxon>Harpellales</taxon>
        <taxon>Legeriomycetaceae</taxon>
        <taxon>Smittium</taxon>
    </lineage>
</organism>
<evidence type="ECO:0000259" key="5">
    <source>
        <dbReference type="PROSITE" id="PS50177"/>
    </source>
</evidence>
<dbReference type="Gene3D" id="1.10.8.10">
    <property type="entry name" value="DNA helicase RuvA subunit, C-terminal domain"/>
    <property type="match status" value="1"/>
</dbReference>
<name>A0A2T9Y0C3_9FUNG</name>
<dbReference type="GO" id="GO:0005634">
    <property type="term" value="C:nucleus"/>
    <property type="evidence" value="ECO:0007669"/>
    <property type="project" value="UniProtKB-SubCell"/>
</dbReference>
<sequence length="316" mass="34733">MVPLSQEIRSAAEEESKRLILVSKLKEKESSGTNNQEPGKASLKDIVPVMPNFIDSPEIKDLAFGFISGFFSFYDNDRRSLRNVYDLNALFSINYDTSGFSYPRSSKNSRVVVSNIKASGPDSIVEKIISLPRTAHSPDSLVFDSWSVPLSGDGSISNVIMLVIHGSYTEVETDSKFMFDRTFILSQAPPGSMAVNIGWPCVISQDFLTIRINSVPEPVVSQPAVPIVPQVLTNIQPAPVSVGISPVNHQQVHVNLQQMPVNTQTQISNSIYTLEQNNLIGTLSNMTGLNSEWSAKCLAETGWDLNKSLEAFNYST</sequence>
<protein>
    <recommendedName>
        <fullName evidence="9">TAP-C domain-containing protein</fullName>
    </recommendedName>
</protein>
<dbReference type="Gene3D" id="3.10.450.50">
    <property type="match status" value="1"/>
</dbReference>
<dbReference type="GO" id="GO:0016973">
    <property type="term" value="P:poly(A)+ mRNA export from nucleus"/>
    <property type="evidence" value="ECO:0007669"/>
    <property type="project" value="TreeGrafter"/>
</dbReference>
<dbReference type="InterPro" id="IPR009060">
    <property type="entry name" value="UBA-like_sf"/>
</dbReference>
<evidence type="ECO:0000256" key="2">
    <source>
        <dbReference type="ARBA" id="ARBA00022614"/>
    </source>
</evidence>
<gene>
    <name evidence="7" type="ORF">BB560_006906</name>
</gene>
<evidence type="ECO:0000313" key="8">
    <source>
        <dbReference type="Proteomes" id="UP000245609"/>
    </source>
</evidence>
<feature type="domain" description="TAP-C" evidence="6">
    <location>
        <begin position="274"/>
        <end position="316"/>
    </location>
</feature>
<accession>A0A2T9Y0C3</accession>
<dbReference type="Pfam" id="PF22602">
    <property type="entry name" value="NXF_NTF2"/>
    <property type="match status" value="1"/>
</dbReference>
<comment type="subcellular location">
    <subcellularLocation>
        <location evidence="1">Nucleus</location>
    </subcellularLocation>
</comment>
<dbReference type="GO" id="GO:0003723">
    <property type="term" value="F:RNA binding"/>
    <property type="evidence" value="ECO:0007669"/>
    <property type="project" value="TreeGrafter"/>
</dbReference>
<comment type="caution">
    <text evidence="7">The sequence shown here is derived from an EMBL/GenBank/DDBJ whole genome shotgun (WGS) entry which is preliminary data.</text>
</comment>
<evidence type="ECO:0000256" key="1">
    <source>
        <dbReference type="ARBA" id="ARBA00004123"/>
    </source>
</evidence>
<proteinExistence type="predicted"/>
<dbReference type="EMBL" id="MBFS01003603">
    <property type="protein sequence ID" value="PVU85780.1"/>
    <property type="molecule type" value="Genomic_DNA"/>
</dbReference>
<evidence type="ECO:0008006" key="9">
    <source>
        <dbReference type="Google" id="ProtNLM"/>
    </source>
</evidence>
<dbReference type="InterPro" id="IPR018222">
    <property type="entry name" value="Nuclear_transport_factor_2_euk"/>
</dbReference>
<dbReference type="PROSITE" id="PS50177">
    <property type="entry name" value="NTF2_DOMAIN"/>
    <property type="match status" value="1"/>
</dbReference>
<dbReference type="STRING" id="133381.A0A2T9Y0C3"/>
<dbReference type="InterPro" id="IPR030217">
    <property type="entry name" value="NXF_fam"/>
</dbReference>
<dbReference type="AlphaFoldDB" id="A0A2T9Y0C3"/>
<dbReference type="SUPFAM" id="SSF46934">
    <property type="entry name" value="UBA-like"/>
    <property type="match status" value="1"/>
</dbReference>
<keyword evidence="4" id="KW-0539">Nucleus</keyword>
<dbReference type="SUPFAM" id="SSF54427">
    <property type="entry name" value="NTF2-like"/>
    <property type="match status" value="1"/>
</dbReference>
<dbReference type="PANTHER" id="PTHR10662">
    <property type="entry name" value="NUCLEAR RNA EXPORT FACTOR"/>
    <property type="match status" value="1"/>
</dbReference>
<dbReference type="PANTHER" id="PTHR10662:SF22">
    <property type="entry name" value="NUCLEAR RNA EXPORT FACTOR 1"/>
    <property type="match status" value="1"/>
</dbReference>
<evidence type="ECO:0000256" key="3">
    <source>
        <dbReference type="ARBA" id="ARBA00022737"/>
    </source>
</evidence>
<evidence type="ECO:0000313" key="7">
    <source>
        <dbReference type="EMBL" id="PVU85780.1"/>
    </source>
</evidence>
<reference evidence="7 8" key="1">
    <citation type="journal article" date="2018" name="MBio">
        <title>Comparative Genomics Reveals the Core Gene Toolbox for the Fungus-Insect Symbiosis.</title>
        <authorList>
            <person name="Wang Y."/>
            <person name="Stata M."/>
            <person name="Wang W."/>
            <person name="Stajich J.E."/>
            <person name="White M.M."/>
            <person name="Moncalvo J.M."/>
        </authorList>
    </citation>
    <scope>NUCLEOTIDE SEQUENCE [LARGE SCALE GENOMIC DNA]</scope>
    <source>
        <strain evidence="7 8">SC-DP-2</strain>
    </source>
</reference>
<dbReference type="CDD" id="cd14342">
    <property type="entry name" value="UBA_TAP-C"/>
    <property type="match status" value="1"/>
</dbReference>
<dbReference type="Pfam" id="PF03943">
    <property type="entry name" value="TAP_C"/>
    <property type="match status" value="1"/>
</dbReference>
<dbReference type="InterPro" id="IPR002075">
    <property type="entry name" value="NTF2_dom"/>
</dbReference>
<keyword evidence="3" id="KW-0677">Repeat</keyword>
<dbReference type="InterPro" id="IPR005637">
    <property type="entry name" value="TAP_C_dom"/>
</dbReference>